<sequence length="103" mass="11738">MEPRVTTTIQWIMDGLRPGLKSNCSKTSKEDVKIINIINKVPTSSSKKCEVMQWRGSNNICYDPSFTKVELLPVCKQQKEKQEYEIDQIADTNYSDHLLTTAG</sequence>
<accession>A0A8J5JHT5</accession>
<proteinExistence type="predicted"/>
<keyword evidence="2" id="KW-1185">Reference proteome</keyword>
<name>A0A8J5JHT5_HOMAM</name>
<organism evidence="1 2">
    <name type="scientific">Homarus americanus</name>
    <name type="common">American lobster</name>
    <dbReference type="NCBI Taxonomy" id="6706"/>
    <lineage>
        <taxon>Eukaryota</taxon>
        <taxon>Metazoa</taxon>
        <taxon>Ecdysozoa</taxon>
        <taxon>Arthropoda</taxon>
        <taxon>Crustacea</taxon>
        <taxon>Multicrustacea</taxon>
        <taxon>Malacostraca</taxon>
        <taxon>Eumalacostraca</taxon>
        <taxon>Eucarida</taxon>
        <taxon>Decapoda</taxon>
        <taxon>Pleocyemata</taxon>
        <taxon>Astacidea</taxon>
        <taxon>Nephropoidea</taxon>
        <taxon>Nephropidae</taxon>
        <taxon>Homarus</taxon>
    </lineage>
</organism>
<dbReference type="Proteomes" id="UP000747542">
    <property type="component" value="Unassembled WGS sequence"/>
</dbReference>
<dbReference type="AlphaFoldDB" id="A0A8J5JHT5"/>
<reference evidence="1" key="1">
    <citation type="journal article" date="2021" name="Sci. Adv.">
        <title>The American lobster genome reveals insights on longevity, neural, and immune adaptations.</title>
        <authorList>
            <person name="Polinski J.M."/>
            <person name="Zimin A.V."/>
            <person name="Clark K.F."/>
            <person name="Kohn A.B."/>
            <person name="Sadowski N."/>
            <person name="Timp W."/>
            <person name="Ptitsyn A."/>
            <person name="Khanna P."/>
            <person name="Romanova D.Y."/>
            <person name="Williams P."/>
            <person name="Greenwood S.J."/>
            <person name="Moroz L.L."/>
            <person name="Walt D.R."/>
            <person name="Bodnar A.G."/>
        </authorList>
    </citation>
    <scope>NUCLEOTIDE SEQUENCE</scope>
    <source>
        <strain evidence="1">GMGI-L3</strain>
    </source>
</reference>
<protein>
    <submittedName>
        <fullName evidence="1">Uncharacterized protein</fullName>
    </submittedName>
</protein>
<evidence type="ECO:0000313" key="1">
    <source>
        <dbReference type="EMBL" id="KAG7158367.1"/>
    </source>
</evidence>
<comment type="caution">
    <text evidence="1">The sequence shown here is derived from an EMBL/GenBank/DDBJ whole genome shotgun (WGS) entry which is preliminary data.</text>
</comment>
<gene>
    <name evidence="1" type="ORF">Hamer_G031338</name>
</gene>
<dbReference type="EMBL" id="JAHLQT010035418">
    <property type="protein sequence ID" value="KAG7158367.1"/>
    <property type="molecule type" value="Genomic_DNA"/>
</dbReference>
<evidence type="ECO:0000313" key="2">
    <source>
        <dbReference type="Proteomes" id="UP000747542"/>
    </source>
</evidence>